<keyword evidence="1" id="KW-0472">Membrane</keyword>
<accession>A0A929KYH1</accession>
<evidence type="ECO:0000313" key="2">
    <source>
        <dbReference type="EMBL" id="MBE9661214.1"/>
    </source>
</evidence>
<keyword evidence="1" id="KW-0812">Transmembrane</keyword>
<keyword evidence="3" id="KW-1185">Reference proteome</keyword>
<dbReference type="EMBL" id="JADFFL010000002">
    <property type="protein sequence ID" value="MBE9661214.1"/>
    <property type="molecule type" value="Genomic_DNA"/>
</dbReference>
<evidence type="ECO:0000313" key="3">
    <source>
        <dbReference type="Proteomes" id="UP000622475"/>
    </source>
</evidence>
<proteinExistence type="predicted"/>
<dbReference type="Proteomes" id="UP000622475">
    <property type="component" value="Unassembled WGS sequence"/>
</dbReference>
<feature type="transmembrane region" description="Helical" evidence="1">
    <location>
        <begin position="6"/>
        <end position="24"/>
    </location>
</feature>
<reference evidence="2" key="1">
    <citation type="submission" date="2020-10" db="EMBL/GenBank/DDBJ databases">
        <title>Mucilaginibacter mali sp. nov., isolated from rhizosphere soil of apple orchard.</title>
        <authorList>
            <person name="Lee J.-S."/>
            <person name="Kim H.S."/>
            <person name="Kim J.-S."/>
        </authorList>
    </citation>
    <scope>NUCLEOTIDE SEQUENCE</scope>
    <source>
        <strain evidence="2">KCTC 22746</strain>
    </source>
</reference>
<evidence type="ECO:0000256" key="1">
    <source>
        <dbReference type="SAM" id="Phobius"/>
    </source>
</evidence>
<dbReference type="RefSeq" id="WP_194110416.1">
    <property type="nucleotide sequence ID" value="NZ_JADFFL010000002.1"/>
</dbReference>
<name>A0A929KYH1_9SPHI</name>
<sequence>MTSRSLTPFVAGIVCLIIGVFEILHGFFKESIMTIATGIAFLVAGVLFLNNDNDHGKKQLIPARVRARN</sequence>
<feature type="transmembrane region" description="Helical" evidence="1">
    <location>
        <begin position="31"/>
        <end position="49"/>
    </location>
</feature>
<dbReference type="AlphaFoldDB" id="A0A929KYH1"/>
<comment type="caution">
    <text evidence="2">The sequence shown here is derived from an EMBL/GenBank/DDBJ whole genome shotgun (WGS) entry which is preliminary data.</text>
</comment>
<keyword evidence="1" id="KW-1133">Transmembrane helix</keyword>
<gene>
    <name evidence="2" type="ORF">IRJ16_04905</name>
</gene>
<organism evidence="2 3">
    <name type="scientific">Mucilaginibacter myungsuensis</name>
    <dbReference type="NCBI Taxonomy" id="649104"/>
    <lineage>
        <taxon>Bacteria</taxon>
        <taxon>Pseudomonadati</taxon>
        <taxon>Bacteroidota</taxon>
        <taxon>Sphingobacteriia</taxon>
        <taxon>Sphingobacteriales</taxon>
        <taxon>Sphingobacteriaceae</taxon>
        <taxon>Mucilaginibacter</taxon>
    </lineage>
</organism>
<protein>
    <submittedName>
        <fullName evidence="2">Uncharacterized protein</fullName>
    </submittedName>
</protein>